<protein>
    <submittedName>
        <fullName evidence="2">ATP-binding protein</fullName>
    </submittedName>
</protein>
<proteinExistence type="predicted"/>
<feature type="domain" description="Filamentation induced by cAMP protein Fic-like C-terminal" evidence="1">
    <location>
        <begin position="129"/>
        <end position="192"/>
    </location>
</feature>
<organism evidence="2 3">
    <name type="scientific">Thalassobacterium maritimum</name>
    <dbReference type="NCBI Taxonomy" id="3041265"/>
    <lineage>
        <taxon>Bacteria</taxon>
        <taxon>Pseudomonadati</taxon>
        <taxon>Verrucomicrobiota</taxon>
        <taxon>Opitutia</taxon>
        <taxon>Puniceicoccales</taxon>
        <taxon>Coraliomargaritaceae</taxon>
        <taxon>Thalassobacterium</taxon>
    </lineage>
</organism>
<sequence length="202" mass="23064">MRITREELVILSFPGPDRSIKMDALRQGKAVSRRYRNRRIGEFLKELELTEGRSTGIPKMLRVMASNGSPTPEFETDEDRTHYLVRLPVHPNADWQDLTADKSTGQVDRQVEATRGPSKAPVKAPVSEKIPQILRHLNQHGATGITELLELLELKNKRRLRENHLTPTIDQGYIEWTEPNSPNSPAQKYRLTAKGRELLKTL</sequence>
<dbReference type="Proteomes" id="UP001225316">
    <property type="component" value="Unassembled WGS sequence"/>
</dbReference>
<keyword evidence="3" id="KW-1185">Reference proteome</keyword>
<keyword evidence="2" id="KW-0067">ATP-binding</keyword>
<dbReference type="InterPro" id="IPR038475">
    <property type="entry name" value="RecG_C_sf"/>
</dbReference>
<dbReference type="Pfam" id="PF13749">
    <property type="entry name" value="HATPase_c_4"/>
    <property type="match status" value="1"/>
</dbReference>
<reference evidence="2 3" key="1">
    <citation type="submission" date="2023-04" db="EMBL/GenBank/DDBJ databases">
        <title>A novel bacteria isolated from coastal sediment.</title>
        <authorList>
            <person name="Liu X.-J."/>
            <person name="Du Z.-J."/>
        </authorList>
    </citation>
    <scope>NUCLEOTIDE SEQUENCE [LARGE SCALE GENOMIC DNA]</scope>
    <source>
        <strain evidence="2 3">SDUM461003</strain>
    </source>
</reference>
<evidence type="ECO:0000313" key="2">
    <source>
        <dbReference type="EMBL" id="MDQ8206911.1"/>
    </source>
</evidence>
<dbReference type="GO" id="GO:0005524">
    <property type="term" value="F:ATP binding"/>
    <property type="evidence" value="ECO:0007669"/>
    <property type="project" value="UniProtKB-KW"/>
</dbReference>
<evidence type="ECO:0000259" key="1">
    <source>
        <dbReference type="Pfam" id="PF21247"/>
    </source>
</evidence>
<dbReference type="SUPFAM" id="SSF46785">
    <property type="entry name" value="Winged helix' DNA-binding domain"/>
    <property type="match status" value="1"/>
</dbReference>
<dbReference type="Pfam" id="PF21247">
    <property type="entry name" value="Fic-like_C"/>
    <property type="match status" value="1"/>
</dbReference>
<dbReference type="PANTHER" id="PTHR30595">
    <property type="entry name" value="GLPR-RELATED TRANSCRIPTIONAL REPRESSOR"/>
    <property type="match status" value="1"/>
</dbReference>
<dbReference type="PANTHER" id="PTHR30595:SF6">
    <property type="entry name" value="SCHLAFEN ALBA-2 DOMAIN-CONTAINING PROTEIN"/>
    <property type="match status" value="1"/>
</dbReference>
<dbReference type="InterPro" id="IPR049514">
    <property type="entry name" value="Fic-like_C"/>
</dbReference>
<keyword evidence="2" id="KW-0547">Nucleotide-binding</keyword>
<dbReference type="Gene3D" id="3.30.565.60">
    <property type="match status" value="1"/>
</dbReference>
<comment type="caution">
    <text evidence="2">The sequence shown here is derived from an EMBL/GenBank/DDBJ whole genome shotgun (WGS) entry which is preliminary data.</text>
</comment>
<evidence type="ECO:0000313" key="3">
    <source>
        <dbReference type="Proteomes" id="UP001225316"/>
    </source>
</evidence>
<gene>
    <name evidence="2" type="ORF">QEH52_05285</name>
</gene>
<accession>A0ABU1ARX8</accession>
<dbReference type="EMBL" id="JARXHW010000008">
    <property type="protein sequence ID" value="MDQ8206911.1"/>
    <property type="molecule type" value="Genomic_DNA"/>
</dbReference>
<dbReference type="InterPro" id="IPR036390">
    <property type="entry name" value="WH_DNA-bd_sf"/>
</dbReference>
<dbReference type="RefSeq" id="WP_308949049.1">
    <property type="nucleotide sequence ID" value="NZ_JARXHW010000008.1"/>
</dbReference>
<name>A0ABU1ARX8_9BACT</name>